<name>A0A366DNA4_9NOCA</name>
<accession>A0A366DNA4</accession>
<dbReference type="RefSeq" id="WP_067503534.1">
    <property type="nucleotide sequence ID" value="NZ_QNRE01000004.1"/>
</dbReference>
<evidence type="ECO:0000313" key="3">
    <source>
        <dbReference type="Proteomes" id="UP000252586"/>
    </source>
</evidence>
<dbReference type="InterPro" id="IPR036278">
    <property type="entry name" value="Sialidase_sf"/>
</dbReference>
<gene>
    <name evidence="2" type="ORF">DFR74_104107</name>
</gene>
<proteinExistence type="predicted"/>
<dbReference type="InterPro" id="IPR015943">
    <property type="entry name" value="WD40/YVTN_repeat-like_dom_sf"/>
</dbReference>
<comment type="caution">
    <text evidence="2">The sequence shown here is derived from an EMBL/GenBank/DDBJ whole genome shotgun (WGS) entry which is preliminary data.</text>
</comment>
<feature type="signal peptide" evidence="1">
    <location>
        <begin position="1"/>
        <end position="22"/>
    </location>
</feature>
<dbReference type="AlphaFoldDB" id="A0A366DNA4"/>
<dbReference type="Gene3D" id="2.130.10.10">
    <property type="entry name" value="YVTN repeat-like/Quinoprotein amine dehydrogenase"/>
    <property type="match status" value="1"/>
</dbReference>
<evidence type="ECO:0008006" key="4">
    <source>
        <dbReference type="Google" id="ProtNLM"/>
    </source>
</evidence>
<dbReference type="CDD" id="cd15482">
    <property type="entry name" value="Sialidase_non-viral"/>
    <property type="match status" value="1"/>
</dbReference>
<dbReference type="SUPFAM" id="SSF50939">
    <property type="entry name" value="Sialidases"/>
    <property type="match status" value="1"/>
</dbReference>
<evidence type="ECO:0000256" key="1">
    <source>
        <dbReference type="SAM" id="SignalP"/>
    </source>
</evidence>
<organism evidence="2 3">
    <name type="scientific">Nocardia puris</name>
    <dbReference type="NCBI Taxonomy" id="208602"/>
    <lineage>
        <taxon>Bacteria</taxon>
        <taxon>Bacillati</taxon>
        <taxon>Actinomycetota</taxon>
        <taxon>Actinomycetes</taxon>
        <taxon>Mycobacteriales</taxon>
        <taxon>Nocardiaceae</taxon>
        <taxon>Nocardia</taxon>
    </lineage>
</organism>
<dbReference type="PROSITE" id="PS51257">
    <property type="entry name" value="PROKAR_LIPOPROTEIN"/>
    <property type="match status" value="1"/>
</dbReference>
<keyword evidence="3" id="KW-1185">Reference proteome</keyword>
<dbReference type="Proteomes" id="UP000252586">
    <property type="component" value="Unassembled WGS sequence"/>
</dbReference>
<dbReference type="OrthoDB" id="3805100at2"/>
<reference evidence="2 3" key="1">
    <citation type="submission" date="2018-06" db="EMBL/GenBank/DDBJ databases">
        <title>Genomic Encyclopedia of Type Strains, Phase IV (KMG-IV): sequencing the most valuable type-strain genomes for metagenomic binning, comparative biology and taxonomic classification.</title>
        <authorList>
            <person name="Goeker M."/>
        </authorList>
    </citation>
    <scope>NUCLEOTIDE SEQUENCE [LARGE SCALE GENOMIC DNA]</scope>
    <source>
        <strain evidence="2 3">DSM 44599</strain>
    </source>
</reference>
<evidence type="ECO:0000313" key="2">
    <source>
        <dbReference type="EMBL" id="RBO91405.1"/>
    </source>
</evidence>
<protein>
    <recommendedName>
        <fullName evidence="4">BNR/Asp-box repeat protein</fullName>
    </recommendedName>
</protein>
<sequence length="379" mass="40736">MGRLRKCAALFAALVLTSVGCAETPSPRFDPLSISFLSDTEGFVLGTDSPCPAGASRLAVRRTVDGGVTWHEMPAIVPPPGTTNLRFVTARDGWARTHVLWATHDGGLTWRDAKADEGSFPEWGGRGNLALRDRTVESIRVSRDGVPTIHRGGVGGGDWVDVASLELGPKDMRKPFVDVAGDGDRTWIWAFERESGTPATGAIWDGSGLARWTPPCSGPRDRPVEVRAPAPATVLVACGTGDLRARDEREVALLRSTDGGESFTGAPLPADPAFGSGVRLVAAPTPRDLLLVTGIGLWHSGDGGQNWSVAYKPDRLGSQQQGGPFISYPSDAVFRTPSSGFLIETRRWMPDTARSYREQRTLLRTEDAGKTWTAMEFDA</sequence>
<feature type="chain" id="PRO_5016654578" description="BNR/Asp-box repeat protein" evidence="1">
    <location>
        <begin position="23"/>
        <end position="379"/>
    </location>
</feature>
<keyword evidence="1" id="KW-0732">Signal</keyword>
<dbReference type="EMBL" id="QNRE01000004">
    <property type="protein sequence ID" value="RBO91405.1"/>
    <property type="molecule type" value="Genomic_DNA"/>
</dbReference>